<keyword evidence="2 3" id="KW-0786">Thiamine pyrophosphate</keyword>
<accession>A0A329MXP3</accession>
<feature type="domain" description="Thiamine pyrophosphate enzyme N-terminal TPP-binding" evidence="6">
    <location>
        <begin position="11"/>
        <end position="126"/>
    </location>
</feature>
<sequence length="549" mass="59612">MPPYPPPRTVTVAEALLEQLRLWGVTRIYGVVGDAVFGLLDALAHQDDIAFISVKHESTAAMMASAEAKLTGKVAVCLAQMGPGLANLINGLGDAYMDKAPVLAITGEAPLNKIGTPYKQSVNQQELISAVASYSRLVVHPDAAVESLSQAMKKALFNRSVSHLSMPKDLFQMDTQYSPQLPPHTSVHAPNRDCLQRAIELMSTADRPMLLVGSGIQVSKEKLQELADVWCCGIAMSYGAIGIVSEAHPHMLNGIGEGGNPYLTELFKESDVVFALETDWWPDGMVPLNARVIQAANQPGSFSVSLPMDTGLAGDLTAIVEELTDALKKRSINNPLWLEKIRLFKQTWLAQKESEGSREESPLHPAGIIRAVEQQVAEDAVICLDEGDSTLWFLRNFRAKRQQILLSNRWRTMGFGLPAAIAAKLCLPQKQIVCLTGDGGLTMVLADLLTAKRYGLMITVIVFNNGSLQMEKDKMLMTGLHPEGTSLTNPDFAKVAEACGWVAYSVATHQQLNEALSQAKSASSPVLIDALTAQIPHPDFQTISRRPTI</sequence>
<dbReference type="InterPro" id="IPR012001">
    <property type="entry name" value="Thiamin_PyroP_enz_TPP-bd_dom"/>
</dbReference>
<dbReference type="PANTHER" id="PTHR42981">
    <property type="entry name" value="PYRUVATE DEHYDROGENASE [UBIQUINONE]"/>
    <property type="match status" value="1"/>
</dbReference>
<dbReference type="GO" id="GO:0000287">
    <property type="term" value="F:magnesium ion binding"/>
    <property type="evidence" value="ECO:0007669"/>
    <property type="project" value="InterPro"/>
</dbReference>
<keyword evidence="8" id="KW-1185">Reference proteome</keyword>
<protein>
    <submittedName>
        <fullName evidence="7">Thiamine pyrophosphate-binding protein</fullName>
    </submittedName>
</protein>
<dbReference type="GO" id="GO:0030976">
    <property type="term" value="F:thiamine pyrophosphate binding"/>
    <property type="evidence" value="ECO:0007669"/>
    <property type="project" value="InterPro"/>
</dbReference>
<evidence type="ECO:0000256" key="2">
    <source>
        <dbReference type="ARBA" id="ARBA00023052"/>
    </source>
</evidence>
<dbReference type="PROSITE" id="PS00187">
    <property type="entry name" value="TPP_ENZYMES"/>
    <property type="match status" value="1"/>
</dbReference>
<evidence type="ECO:0000313" key="7">
    <source>
        <dbReference type="EMBL" id="RAV23446.1"/>
    </source>
</evidence>
<dbReference type="InterPro" id="IPR029035">
    <property type="entry name" value="DHS-like_NAD/FAD-binding_dom"/>
</dbReference>
<dbReference type="InterPro" id="IPR029061">
    <property type="entry name" value="THDP-binding"/>
</dbReference>
<evidence type="ECO:0000259" key="4">
    <source>
        <dbReference type="Pfam" id="PF00205"/>
    </source>
</evidence>
<dbReference type="Pfam" id="PF00205">
    <property type="entry name" value="TPP_enzyme_M"/>
    <property type="match status" value="1"/>
</dbReference>
<dbReference type="GO" id="GO:0003824">
    <property type="term" value="F:catalytic activity"/>
    <property type="evidence" value="ECO:0007669"/>
    <property type="project" value="InterPro"/>
</dbReference>
<comment type="caution">
    <text evidence="7">The sequence shown here is derived from an EMBL/GenBank/DDBJ whole genome shotgun (WGS) entry which is preliminary data.</text>
</comment>
<dbReference type="InterPro" id="IPR011766">
    <property type="entry name" value="TPP_enzyme_TPP-bd"/>
</dbReference>
<organism evidence="7 8">
    <name type="scientific">Paenibacillus contaminans</name>
    <dbReference type="NCBI Taxonomy" id="450362"/>
    <lineage>
        <taxon>Bacteria</taxon>
        <taxon>Bacillati</taxon>
        <taxon>Bacillota</taxon>
        <taxon>Bacilli</taxon>
        <taxon>Bacillales</taxon>
        <taxon>Paenibacillaceae</taxon>
        <taxon>Paenibacillus</taxon>
    </lineage>
</organism>
<feature type="domain" description="Thiamine pyrophosphate enzyme central" evidence="4">
    <location>
        <begin position="195"/>
        <end position="323"/>
    </location>
</feature>
<dbReference type="Proteomes" id="UP000250369">
    <property type="component" value="Unassembled WGS sequence"/>
</dbReference>
<dbReference type="PANTHER" id="PTHR42981:SF2">
    <property type="entry name" value="PYRUVATE DEHYDROGENASE [UBIQUINONE]"/>
    <property type="match status" value="1"/>
</dbReference>
<evidence type="ECO:0000313" key="8">
    <source>
        <dbReference type="Proteomes" id="UP000250369"/>
    </source>
</evidence>
<dbReference type="SUPFAM" id="SSF52467">
    <property type="entry name" value="DHS-like NAD/FAD-binding domain"/>
    <property type="match status" value="1"/>
</dbReference>
<dbReference type="InterPro" id="IPR047211">
    <property type="entry name" value="POXB-like"/>
</dbReference>
<dbReference type="Pfam" id="PF02775">
    <property type="entry name" value="TPP_enzyme_C"/>
    <property type="match status" value="1"/>
</dbReference>
<name>A0A329MXP3_9BACL</name>
<dbReference type="Pfam" id="PF02776">
    <property type="entry name" value="TPP_enzyme_N"/>
    <property type="match status" value="1"/>
</dbReference>
<gene>
    <name evidence="7" type="ORF">DQG23_01915</name>
</gene>
<evidence type="ECO:0000256" key="1">
    <source>
        <dbReference type="ARBA" id="ARBA00007812"/>
    </source>
</evidence>
<dbReference type="InterPro" id="IPR012000">
    <property type="entry name" value="Thiamin_PyroP_enz_cen_dom"/>
</dbReference>
<dbReference type="InterPro" id="IPR000399">
    <property type="entry name" value="TPP-bd_CS"/>
</dbReference>
<dbReference type="OrthoDB" id="4494979at2"/>
<dbReference type="SUPFAM" id="SSF52518">
    <property type="entry name" value="Thiamin diphosphate-binding fold (THDP-binding)"/>
    <property type="match status" value="2"/>
</dbReference>
<dbReference type="Gene3D" id="3.40.50.1220">
    <property type="entry name" value="TPP-binding domain"/>
    <property type="match status" value="1"/>
</dbReference>
<dbReference type="Gene3D" id="3.40.50.970">
    <property type="match status" value="2"/>
</dbReference>
<dbReference type="EMBL" id="QMFB01000001">
    <property type="protein sequence ID" value="RAV23446.1"/>
    <property type="molecule type" value="Genomic_DNA"/>
</dbReference>
<feature type="domain" description="Thiamine pyrophosphate enzyme TPP-binding" evidence="5">
    <location>
        <begin position="386"/>
        <end position="529"/>
    </location>
</feature>
<evidence type="ECO:0000256" key="3">
    <source>
        <dbReference type="RuleBase" id="RU362132"/>
    </source>
</evidence>
<evidence type="ECO:0000259" key="6">
    <source>
        <dbReference type="Pfam" id="PF02776"/>
    </source>
</evidence>
<dbReference type="AlphaFoldDB" id="A0A329MXP3"/>
<proteinExistence type="inferred from homology"/>
<comment type="similarity">
    <text evidence="1 3">Belongs to the TPP enzyme family.</text>
</comment>
<evidence type="ECO:0000259" key="5">
    <source>
        <dbReference type="Pfam" id="PF02775"/>
    </source>
</evidence>
<reference evidence="7 8" key="1">
    <citation type="journal article" date="2009" name="Int. J. Syst. Evol. Microbiol.">
        <title>Paenibacillus contaminans sp. nov., isolated from a contaminated laboratory plate.</title>
        <authorList>
            <person name="Chou J.H."/>
            <person name="Lee J.H."/>
            <person name="Lin M.C."/>
            <person name="Chang P.S."/>
            <person name="Arun A.B."/>
            <person name="Young C.C."/>
            <person name="Chen W.M."/>
        </authorList>
    </citation>
    <scope>NUCLEOTIDE SEQUENCE [LARGE SCALE GENOMIC DNA]</scope>
    <source>
        <strain evidence="7 8">CKOBP-6</strain>
    </source>
</reference>